<dbReference type="Pfam" id="PF07714">
    <property type="entry name" value="PK_Tyr_Ser-Thr"/>
    <property type="match status" value="1"/>
</dbReference>
<dbReference type="SUPFAM" id="SSF56112">
    <property type="entry name" value="Protein kinase-like (PK-like)"/>
    <property type="match status" value="1"/>
</dbReference>
<evidence type="ECO:0000313" key="5">
    <source>
        <dbReference type="Proteomes" id="UP001164776"/>
    </source>
</evidence>
<keyword evidence="5" id="KW-1185">Reference proteome</keyword>
<accession>A0A9W8CGC8</accession>
<dbReference type="GO" id="GO:0004672">
    <property type="term" value="F:protein kinase activity"/>
    <property type="evidence" value="ECO:0007669"/>
    <property type="project" value="InterPro"/>
</dbReference>
<name>A0A9W8CGC8_9POAL</name>
<feature type="domain" description="Protein kinase" evidence="3">
    <location>
        <begin position="1"/>
        <end position="73"/>
    </location>
</feature>
<dbReference type="PANTHER" id="PTHR46008">
    <property type="entry name" value="LEAF RUST 10 DISEASE-RESISTANCE LOCUS RECEPTOR-LIKE PROTEIN KINASE-LIKE 1.4"/>
    <property type="match status" value="1"/>
</dbReference>
<proteinExistence type="predicted"/>
<gene>
    <name evidence="4" type="ORF">BS78_K194800</name>
</gene>
<evidence type="ECO:0000256" key="1">
    <source>
        <dbReference type="ARBA" id="ARBA00022741"/>
    </source>
</evidence>
<dbReference type="AlphaFoldDB" id="A0A9W8CGC8"/>
<dbReference type="InterPro" id="IPR011009">
    <property type="entry name" value="Kinase-like_dom_sf"/>
</dbReference>
<evidence type="ECO:0000259" key="3">
    <source>
        <dbReference type="PROSITE" id="PS50011"/>
    </source>
</evidence>
<keyword evidence="2" id="KW-0067">ATP-binding</keyword>
<keyword evidence="1" id="KW-0547">Nucleotide-binding</keyword>
<reference evidence="4 5" key="1">
    <citation type="submission" date="2022-10" db="EMBL/GenBank/DDBJ databases">
        <title>WGS assembly of Paspalum vaginatum 540-79.</title>
        <authorList>
            <person name="Sun G."/>
            <person name="Wase N."/>
            <person name="Shu S."/>
            <person name="Jenkins J."/>
            <person name="Zhou B."/>
            <person name="Torres-Rodriguez J."/>
            <person name="Chen C."/>
            <person name="Sandor L."/>
            <person name="Plott C."/>
            <person name="Yoshinga Y."/>
            <person name="Daum C."/>
            <person name="Qi P."/>
            <person name="Barry K."/>
            <person name="Lipzen A."/>
            <person name="Berry L."/>
            <person name="Pedersen C."/>
            <person name="Gottilla T."/>
            <person name="Foltz A."/>
            <person name="Yu H."/>
            <person name="O'Malley R."/>
            <person name="Zhang C."/>
            <person name="Devos K."/>
            <person name="Sigmon B."/>
            <person name="Yu B."/>
            <person name="Obata T."/>
            <person name="Schmutz J."/>
            <person name="Schnable J."/>
        </authorList>
    </citation>
    <scope>NUCLEOTIDE SEQUENCE [LARGE SCALE GENOMIC DNA]</scope>
    <source>
        <strain evidence="5">cv. 540-79</strain>
    </source>
</reference>
<dbReference type="Gene3D" id="1.10.510.10">
    <property type="entry name" value="Transferase(Phosphotransferase) domain 1"/>
    <property type="match status" value="1"/>
</dbReference>
<evidence type="ECO:0000313" key="4">
    <source>
        <dbReference type="EMBL" id="KAJ1257155.1"/>
    </source>
</evidence>
<dbReference type="InterPro" id="IPR001245">
    <property type="entry name" value="Ser-Thr/Tyr_kinase_cat_dom"/>
</dbReference>
<dbReference type="PROSITE" id="PS50011">
    <property type="entry name" value="PROTEIN_KINASE_DOM"/>
    <property type="match status" value="1"/>
</dbReference>
<dbReference type="EMBL" id="MU629440">
    <property type="protein sequence ID" value="KAJ1257155.1"/>
    <property type="molecule type" value="Genomic_DNA"/>
</dbReference>
<evidence type="ECO:0000256" key="2">
    <source>
        <dbReference type="ARBA" id="ARBA00022840"/>
    </source>
</evidence>
<protein>
    <recommendedName>
        <fullName evidence="3">Protein kinase domain-containing protein</fullName>
    </recommendedName>
</protein>
<organism evidence="4 5">
    <name type="scientific">Paspalum vaginatum</name>
    <name type="common">seashore paspalum</name>
    <dbReference type="NCBI Taxonomy" id="158149"/>
    <lineage>
        <taxon>Eukaryota</taxon>
        <taxon>Viridiplantae</taxon>
        <taxon>Streptophyta</taxon>
        <taxon>Embryophyta</taxon>
        <taxon>Tracheophyta</taxon>
        <taxon>Spermatophyta</taxon>
        <taxon>Magnoliopsida</taxon>
        <taxon>Liliopsida</taxon>
        <taxon>Poales</taxon>
        <taxon>Poaceae</taxon>
        <taxon>PACMAD clade</taxon>
        <taxon>Panicoideae</taxon>
        <taxon>Andropogonodae</taxon>
        <taxon>Paspaleae</taxon>
        <taxon>Paspalinae</taxon>
        <taxon>Paspalum</taxon>
    </lineage>
</organism>
<dbReference type="OrthoDB" id="187462at2759"/>
<comment type="caution">
    <text evidence="4">The sequence shown here is derived from an EMBL/GenBank/DDBJ whole genome shotgun (WGS) entry which is preliminary data.</text>
</comment>
<dbReference type="GO" id="GO:0005524">
    <property type="term" value="F:ATP binding"/>
    <property type="evidence" value="ECO:0007669"/>
    <property type="project" value="UniProtKB-KW"/>
</dbReference>
<dbReference type="PANTHER" id="PTHR46008:SF2">
    <property type="entry name" value="LEAF RUST 10 DISEASE-RESISTANCE LOCUS RECEPTOR-LIKE PROTEIN KINASE-LIKE 1.4"/>
    <property type="match status" value="1"/>
</dbReference>
<dbReference type="Proteomes" id="UP001164776">
    <property type="component" value="Unassembled WGS sequence"/>
</dbReference>
<dbReference type="InterPro" id="IPR000719">
    <property type="entry name" value="Prot_kinase_dom"/>
</dbReference>
<sequence length="73" mass="8284">MEPKLSDFGLSRVMDLGVSHVSSEARGTFGYVDPEHRQNHKVNVAGDVYSLTVEVFLFCHLCRMGWTNKFHLS</sequence>